<dbReference type="SUPFAM" id="SSF52047">
    <property type="entry name" value="RNI-like"/>
    <property type="match status" value="1"/>
</dbReference>
<evidence type="ECO:0008006" key="3">
    <source>
        <dbReference type="Google" id="ProtNLM"/>
    </source>
</evidence>
<dbReference type="OrthoDB" id="2363618at2759"/>
<dbReference type="Proteomes" id="UP000823405">
    <property type="component" value="Unassembled WGS sequence"/>
</dbReference>
<evidence type="ECO:0000313" key="1">
    <source>
        <dbReference type="EMBL" id="KAG0308286.1"/>
    </source>
</evidence>
<dbReference type="AlphaFoldDB" id="A0A9P6UKD9"/>
<organism evidence="1 2">
    <name type="scientific">Linnemannia gamsii</name>
    <dbReference type="NCBI Taxonomy" id="64522"/>
    <lineage>
        <taxon>Eukaryota</taxon>
        <taxon>Fungi</taxon>
        <taxon>Fungi incertae sedis</taxon>
        <taxon>Mucoromycota</taxon>
        <taxon>Mortierellomycotina</taxon>
        <taxon>Mortierellomycetes</taxon>
        <taxon>Mortierellales</taxon>
        <taxon>Mortierellaceae</taxon>
        <taxon>Linnemannia</taxon>
    </lineage>
</organism>
<keyword evidence="2" id="KW-1185">Reference proteome</keyword>
<gene>
    <name evidence="1" type="ORF">BGZ97_000105</name>
</gene>
<dbReference type="EMBL" id="JAAAIN010001008">
    <property type="protein sequence ID" value="KAG0308286.1"/>
    <property type="molecule type" value="Genomic_DNA"/>
</dbReference>
<name>A0A9P6UKD9_9FUNG</name>
<evidence type="ECO:0000313" key="2">
    <source>
        <dbReference type="Proteomes" id="UP000823405"/>
    </source>
</evidence>
<proteinExistence type="predicted"/>
<protein>
    <recommendedName>
        <fullName evidence="3">F-box domain-containing protein</fullName>
    </recommendedName>
</protein>
<sequence length="654" mass="73216">MSAITKVFETLELLHLVADDLSQHDLALCCLVNKGFSAAFNPLLWHSLTIHPHDLIPKFQTPEGRAGLLRNGHLIRVLRTHNLIALEPFVEFGITCTNLVSLDVNHSVHHFTRYVIRSSEMLSKGRRKGSIGTGQKQISRPSMFSATAPSAGPALFGAPRPASAGLFGAPTPTGFGQAGTSASVTERFSTPRARIRSHAELQRDGETYLVSILERNPRLEFLVVPSHCLDCEDIVRIAGVSLLSLKEFYSETDLWRPGHTTNFTLKEHSTMIDTGDMFVGPEAGMMVKGCLQTAGDELLHPLLNNYPRLRRLQMEVSASVNRDILERIRFANRNFTYMDITYGRPSEVAQVLSLAPPLKHLAIGDLGVPRTYALSDDTIKDVFLRHAPTLEHLEIGVFDHSREILQALLCSTPSLRILKTMAEDLGYRPYKEVEMDALQIISSPWTCTQMEVFECKILNVPRPDIVNTPFVNFFNPGLPPGPPLGPAAAQDHTSLTGAMLVAQQESHAVQRQVLRQLGRLTHLRALRLGRHGRDWDTVEYSRLEIRGIRTMNVDAYTDRNCLELSLESGLDELRELQELEELEVSQMAHRIGLAEVQWMAEHWLRLESIGGLQYTNSDSEMDDGNEARVVSSLEESEPGHVRWMRENRPDITLS</sequence>
<reference evidence="1" key="1">
    <citation type="journal article" date="2020" name="Fungal Divers.">
        <title>Resolving the Mortierellaceae phylogeny through synthesis of multi-gene phylogenetics and phylogenomics.</title>
        <authorList>
            <person name="Vandepol N."/>
            <person name="Liber J."/>
            <person name="Desiro A."/>
            <person name="Na H."/>
            <person name="Kennedy M."/>
            <person name="Barry K."/>
            <person name="Grigoriev I.V."/>
            <person name="Miller A.N."/>
            <person name="O'Donnell K."/>
            <person name="Stajich J.E."/>
            <person name="Bonito G."/>
        </authorList>
    </citation>
    <scope>NUCLEOTIDE SEQUENCE</scope>
    <source>
        <strain evidence="1">NVP60</strain>
    </source>
</reference>
<comment type="caution">
    <text evidence="1">The sequence shown here is derived from an EMBL/GenBank/DDBJ whole genome shotgun (WGS) entry which is preliminary data.</text>
</comment>
<dbReference type="InterPro" id="IPR032675">
    <property type="entry name" value="LRR_dom_sf"/>
</dbReference>
<dbReference type="Gene3D" id="3.80.10.10">
    <property type="entry name" value="Ribonuclease Inhibitor"/>
    <property type="match status" value="1"/>
</dbReference>
<accession>A0A9P6UKD9</accession>